<evidence type="ECO:0000313" key="1">
    <source>
        <dbReference type="EMBL" id="CAH1412158.1"/>
    </source>
</evidence>
<evidence type="ECO:0000313" key="2">
    <source>
        <dbReference type="Proteomes" id="UP001157418"/>
    </source>
</evidence>
<reference evidence="1 2" key="1">
    <citation type="submission" date="2022-01" db="EMBL/GenBank/DDBJ databases">
        <authorList>
            <person name="Xiong W."/>
            <person name="Schranz E."/>
        </authorList>
    </citation>
    <scope>NUCLEOTIDE SEQUENCE [LARGE SCALE GENOMIC DNA]</scope>
</reference>
<proteinExistence type="predicted"/>
<dbReference type="AlphaFoldDB" id="A0AAU9LI70"/>
<gene>
    <name evidence="1" type="ORF">LVIROSA_LOCUS193</name>
</gene>
<dbReference type="Proteomes" id="UP001157418">
    <property type="component" value="Unassembled WGS sequence"/>
</dbReference>
<comment type="caution">
    <text evidence="1">The sequence shown here is derived from an EMBL/GenBank/DDBJ whole genome shotgun (WGS) entry which is preliminary data.</text>
</comment>
<keyword evidence="2" id="KW-1185">Reference proteome</keyword>
<dbReference type="EMBL" id="CAKMRJ010000001">
    <property type="protein sequence ID" value="CAH1412158.1"/>
    <property type="molecule type" value="Genomic_DNA"/>
</dbReference>
<name>A0AAU9LI70_9ASTR</name>
<protein>
    <submittedName>
        <fullName evidence="1">Uncharacterized protein</fullName>
    </submittedName>
</protein>
<sequence length="205" mass="23168">MSIVLSNYCWVEAVKGNGKTKPQGGDVVAVEEDMTIRQNKSPYQGRGSRGNDSCRLIAYTSKQRKTLYWHIGPGLLDDEGNTVLYSKYAGNDFKGTTLLESDFQNTKNALAFLSVTNSSKRYGVLPPGLVVDSQTKLISVNELKLPVERRVVADLNMEQKDYEDEGLPPGWDNTYQLKEEVEHMLTPQLFQQFHQVVEFGIYRPK</sequence>
<organism evidence="1 2">
    <name type="scientific">Lactuca virosa</name>
    <dbReference type="NCBI Taxonomy" id="75947"/>
    <lineage>
        <taxon>Eukaryota</taxon>
        <taxon>Viridiplantae</taxon>
        <taxon>Streptophyta</taxon>
        <taxon>Embryophyta</taxon>
        <taxon>Tracheophyta</taxon>
        <taxon>Spermatophyta</taxon>
        <taxon>Magnoliopsida</taxon>
        <taxon>eudicotyledons</taxon>
        <taxon>Gunneridae</taxon>
        <taxon>Pentapetalae</taxon>
        <taxon>asterids</taxon>
        <taxon>campanulids</taxon>
        <taxon>Asterales</taxon>
        <taxon>Asteraceae</taxon>
        <taxon>Cichorioideae</taxon>
        <taxon>Cichorieae</taxon>
        <taxon>Lactucinae</taxon>
        <taxon>Lactuca</taxon>
    </lineage>
</organism>
<accession>A0AAU9LI70</accession>